<evidence type="ECO:0000313" key="3">
    <source>
        <dbReference type="Proteomes" id="UP000018201"/>
    </source>
</evidence>
<feature type="region of interest" description="Disordered" evidence="1">
    <location>
        <begin position="726"/>
        <end position="746"/>
    </location>
</feature>
<dbReference type="OrthoDB" id="347707at2759"/>
<protein>
    <submittedName>
        <fullName evidence="2">Uncharacterized protein</fullName>
    </submittedName>
</protein>
<evidence type="ECO:0000256" key="1">
    <source>
        <dbReference type="SAM" id="MobiDB-lite"/>
    </source>
</evidence>
<feature type="region of interest" description="Disordered" evidence="1">
    <location>
        <begin position="525"/>
        <end position="572"/>
    </location>
</feature>
<proteinExistence type="predicted"/>
<keyword evidence="3" id="KW-1185">Reference proteome</keyword>
<organism evidence="2 3">
    <name type="scientific">Eimeria praecox</name>
    <dbReference type="NCBI Taxonomy" id="51316"/>
    <lineage>
        <taxon>Eukaryota</taxon>
        <taxon>Sar</taxon>
        <taxon>Alveolata</taxon>
        <taxon>Apicomplexa</taxon>
        <taxon>Conoidasida</taxon>
        <taxon>Coccidia</taxon>
        <taxon>Eucoccidiorida</taxon>
        <taxon>Eimeriorina</taxon>
        <taxon>Eimeriidae</taxon>
        <taxon>Eimeria</taxon>
    </lineage>
</organism>
<gene>
    <name evidence="2" type="ORF">EPH_0013120</name>
</gene>
<evidence type="ECO:0000313" key="2">
    <source>
        <dbReference type="EMBL" id="CDI84756.1"/>
    </source>
</evidence>
<dbReference type="VEuPathDB" id="ToxoDB:EPH_0013120"/>
<accession>U6GWV1</accession>
<feature type="compositionally biased region" description="Polar residues" evidence="1">
    <location>
        <begin position="654"/>
        <end position="665"/>
    </location>
</feature>
<feature type="region of interest" description="Disordered" evidence="1">
    <location>
        <begin position="646"/>
        <end position="669"/>
    </location>
</feature>
<feature type="compositionally biased region" description="Polar residues" evidence="1">
    <location>
        <begin position="984"/>
        <end position="1000"/>
    </location>
</feature>
<name>U6GWV1_9EIME</name>
<feature type="region of interest" description="Disordered" evidence="1">
    <location>
        <begin position="980"/>
        <end position="1000"/>
    </location>
</feature>
<reference evidence="2" key="2">
    <citation type="submission" date="2013-10" db="EMBL/GenBank/DDBJ databases">
        <authorList>
            <person name="Aslett M."/>
        </authorList>
    </citation>
    <scope>NUCLEOTIDE SEQUENCE [LARGE SCALE GENOMIC DNA]</scope>
    <source>
        <strain evidence="2">Houghton</strain>
    </source>
</reference>
<dbReference type="AlphaFoldDB" id="U6GWV1"/>
<sequence>MPCGVAYPGMAALALQLSMGPPDAEVKSVDAAESVPKRPIVLLSTTARDGVEGTTSFVDGLLERSWIASGNRISSSSHTCDLGDGGPVEWGAGPVGYFTRGTANRETAALTSVLDDLLARSSNLTSGPVGRPSKLIYLGSSRTSEYATIVSILASEPDRLLGAYLTIGAEVNSTSRQNRRISNNHSRDRAREFTFRRDSRSMRGARLDFIVTIAGPRFQDSSASYVPFELKTAVGMEIAKKLRSVVDRYMAEAFDDQSARAEKRLTTELPVLFVQIASVRLVRDATASHARLVKVETMSHTGDPMSGLGVPIVLYTTAVGASFPAYILGHLKSSGLTNIIRHTVTDVRSLGPMHQPAIAGHVGALREDVTRFHEWLSRVGPTWPITTSVGSLLDLLLKSHEEAMEKQEKCRAATESLNLPSDDPMLDYADMFCQFYPQTYFAHSAGKEELEAYALRVGLTLRELLGGGEERDEGDEGAAHSLAAFDETLGLRRRRLSSNVDESGEEEYHLFGDGWSLTSPLDDVITSHSGGETDLDEEREPRDGFSASVMTDEGFSRADGSPSPSASRTVDPVDAYGGLPQVPIQVQMPPPLHEKAQQQQHEMAAEVDAIAAASAHQFSSPPLASLGPDAGIGMSVDPFAFSRAQDSDALPDRQQLQSNGNSTATPDAAAQQRHLLRRIAIQQERQSRMQEQQAKLLLQRQQQQHQEELMVPPTQHEEGARSTVASNMKTASPPPEPAVQVEERQTPMAKTSAVLFPGINMPHEGDAATRQKLLLQDRRGYGDGYYHKIIDEAEQTKLRDRLEERYGTLFLNAVGFLLSDTTLQDLIEVAQWHTNPHAHMDLCNDRRFSLFVLPADSGRFRLVSSPVESAHRHYVNQIQLYDTDAGTGGSFVNLSSQWHAHLQRLPCVDALFLVVIRLWISAVQEMAAGRAARALLLTAAAAAAGTISYADSAVDTPVSPLSQAAAAAAGTISYADSAVDTPVSPLSQEPSVETQETSSPQRFIGAALEALTGDGFSLDPVEIQGGFFSQESEQLSDSVVEKLPIDAALEALTGDGFSLDPVGEHHNQNWRV</sequence>
<dbReference type="EMBL" id="HG692991">
    <property type="protein sequence ID" value="CDI84756.1"/>
    <property type="molecule type" value="Genomic_DNA"/>
</dbReference>
<reference evidence="2" key="1">
    <citation type="submission" date="2013-10" db="EMBL/GenBank/DDBJ databases">
        <title>Genomic analysis of the causative agents of coccidiosis in chickens.</title>
        <authorList>
            <person name="Reid A.J."/>
            <person name="Blake D."/>
            <person name="Billington K."/>
            <person name="Browne H."/>
            <person name="Dunn M."/>
            <person name="Hung S."/>
            <person name="Kawahara F."/>
            <person name="Miranda-Saavedra D."/>
            <person name="Mourier T."/>
            <person name="Nagra H."/>
            <person name="Otto T.D."/>
            <person name="Rawlings N."/>
            <person name="Sanchez A."/>
            <person name="Sanders M."/>
            <person name="Subramaniam C."/>
            <person name="Tay Y."/>
            <person name="Dear P."/>
            <person name="Doerig C."/>
            <person name="Gruber A."/>
            <person name="Parkinson J."/>
            <person name="Shirley M."/>
            <person name="Wan K.L."/>
            <person name="Berriman M."/>
            <person name="Tomley F."/>
            <person name="Pain A."/>
        </authorList>
    </citation>
    <scope>NUCLEOTIDE SEQUENCE [LARGE SCALE GENOMIC DNA]</scope>
    <source>
        <strain evidence="2">Houghton</strain>
    </source>
</reference>
<dbReference type="Proteomes" id="UP000018201">
    <property type="component" value="Unassembled WGS sequence"/>
</dbReference>